<proteinExistence type="predicted"/>
<evidence type="ECO:0000313" key="2">
    <source>
        <dbReference type="EMBL" id="MXP20005.1"/>
    </source>
</evidence>
<dbReference type="AlphaFoldDB" id="A0A6L7GMI7"/>
<keyword evidence="3" id="KW-1185">Reference proteome</keyword>
<sequence length="137" mass="15545">MTISEREEREAVVKALFAAWSSGDLDAPAHYLSDTPVLEDSVGGRYEGWENIRAYFGHGLKRYPDLILEPTGEFWHRPDGLAMTWTMTATQTDTSLGEEYVGRRWSVPGMSYLVFDGEKVGYEMDYHDGGARLRSMQ</sequence>
<organism evidence="2 3">
    <name type="scientific">Gordonia mangrovi</name>
    <dbReference type="NCBI Taxonomy" id="2665643"/>
    <lineage>
        <taxon>Bacteria</taxon>
        <taxon>Bacillati</taxon>
        <taxon>Actinomycetota</taxon>
        <taxon>Actinomycetes</taxon>
        <taxon>Mycobacteriales</taxon>
        <taxon>Gordoniaceae</taxon>
        <taxon>Gordonia</taxon>
    </lineage>
</organism>
<dbReference type="SUPFAM" id="SSF54427">
    <property type="entry name" value="NTF2-like"/>
    <property type="match status" value="1"/>
</dbReference>
<dbReference type="InterPro" id="IPR032710">
    <property type="entry name" value="NTF2-like_dom_sf"/>
</dbReference>
<evidence type="ECO:0000259" key="1">
    <source>
        <dbReference type="Pfam" id="PF12680"/>
    </source>
</evidence>
<evidence type="ECO:0000313" key="3">
    <source>
        <dbReference type="Proteomes" id="UP000475545"/>
    </source>
</evidence>
<dbReference type="Proteomes" id="UP000475545">
    <property type="component" value="Unassembled WGS sequence"/>
</dbReference>
<dbReference type="RefSeq" id="WP_160900181.1">
    <property type="nucleotide sequence ID" value="NZ_CP102850.1"/>
</dbReference>
<dbReference type="Gene3D" id="3.10.450.50">
    <property type="match status" value="1"/>
</dbReference>
<dbReference type="Pfam" id="PF12680">
    <property type="entry name" value="SnoaL_2"/>
    <property type="match status" value="1"/>
</dbReference>
<feature type="domain" description="SnoaL-like" evidence="1">
    <location>
        <begin position="13"/>
        <end position="120"/>
    </location>
</feature>
<comment type="caution">
    <text evidence="2">The sequence shown here is derived from an EMBL/GenBank/DDBJ whole genome shotgun (WGS) entry which is preliminary data.</text>
</comment>
<gene>
    <name evidence="2" type="ORF">GIY30_01310</name>
</gene>
<dbReference type="EMBL" id="WMBR01000001">
    <property type="protein sequence ID" value="MXP20005.1"/>
    <property type="molecule type" value="Genomic_DNA"/>
</dbReference>
<dbReference type="InterPro" id="IPR037401">
    <property type="entry name" value="SnoaL-like"/>
</dbReference>
<reference evidence="2 3" key="1">
    <citation type="submission" date="2019-11" db="EMBL/GenBank/DDBJ databases">
        <title>Gordonia sp. nov., a novel actinobacterium isolated from mangrove soil in Hainan.</title>
        <authorList>
            <person name="Huang X."/>
            <person name="Xie Y."/>
            <person name="Chu X."/>
            <person name="Xiao K."/>
        </authorList>
    </citation>
    <scope>NUCLEOTIDE SEQUENCE [LARGE SCALE GENOMIC DNA]</scope>
    <source>
        <strain evidence="2 3">HNM0687</strain>
    </source>
</reference>
<name>A0A6L7GMI7_9ACTN</name>
<accession>A0A6L7GMI7</accession>
<protein>
    <recommendedName>
        <fullName evidence="1">SnoaL-like domain-containing protein</fullName>
    </recommendedName>
</protein>